<feature type="transmembrane region" description="Helical" evidence="1">
    <location>
        <begin position="173"/>
        <end position="196"/>
    </location>
</feature>
<organism evidence="5 6">
    <name type="scientific">Noviherbaspirillum album</name>
    <dbReference type="NCBI Taxonomy" id="3080276"/>
    <lineage>
        <taxon>Bacteria</taxon>
        <taxon>Pseudomonadati</taxon>
        <taxon>Pseudomonadota</taxon>
        <taxon>Betaproteobacteria</taxon>
        <taxon>Burkholderiales</taxon>
        <taxon>Oxalobacteraceae</taxon>
        <taxon>Noviherbaspirillum</taxon>
    </lineage>
</organism>
<dbReference type="CDD" id="cd01949">
    <property type="entry name" value="GGDEF"/>
    <property type="match status" value="1"/>
</dbReference>
<name>A0ABU6J8W1_9BURK</name>
<dbReference type="NCBIfam" id="TIGR00254">
    <property type="entry name" value="GGDEF"/>
    <property type="match status" value="1"/>
</dbReference>
<keyword evidence="1" id="KW-1133">Transmembrane helix</keyword>
<evidence type="ECO:0000313" key="5">
    <source>
        <dbReference type="EMBL" id="MEC4719871.1"/>
    </source>
</evidence>
<evidence type="ECO:0000256" key="1">
    <source>
        <dbReference type="PROSITE-ProRule" id="PRU00244"/>
    </source>
</evidence>
<sequence>MLQGSYSYPLVFASLFIATIASYTTLDLVGRISALGKSAYRVYWLIGGAIAMGLGIWSMHFVGMLSFSLPIPLGYDPTITFYSLLIACGVSYFALDLVTRGQLSFARMTVSGVLMGLGIASMHYTGMAALRMQPEIDYTVTILIASVLIAIVASIAALWLANALRTTQPGLLWLHRLGAALLMGLAITGMHYTGMAAAKFPTDSICRAANGISTNWLALSVGGTTLSILAITMVLSVLDARLQLRTNVFVKRLQHQATHDGLTGLPNRVLLAERIDSAIARHNSQSGTPFAVFFIDLDGFKTINDSFGHNIGDAVLKDLAQRLQAVMRKDDMLARFGGDEFIVLAEGVTDDTAAVRIAEKLLSSFKTGFKLPGIEMGLSPSIGIAIFPRDGDNIDTLLSHADAAMYQVKTSGRNNYRFFEVEMNVATLRLVTIQQGLQAAVRENQLFLHYQPKFNCIDNSIQGAEALLRWQHPELGLISPAEFIPIAEKSGQIISVGQWVIEQVCRELSEWRAAGHAMIRIAINLSLVQLRSPSLVQDILTITGRYGVPPEMLMLEITESAAMENAEETRSTVDKLKSVGFMLAIDDFGTGYSSLSHLQDFGVHQMKVDRAFIKTLTREEGRSRSIVSAIIGLAHALEMEVVAEGVETRAQLDVLQELRCDQTQGFLLARPMPKEEFLQLLEAARHASAQPEQV</sequence>
<feature type="transmembrane region" description="Helical" evidence="1">
    <location>
        <begin position="79"/>
        <end position="98"/>
    </location>
</feature>
<dbReference type="InterPro" id="IPR005330">
    <property type="entry name" value="MHYT_dom"/>
</dbReference>
<evidence type="ECO:0000313" key="6">
    <source>
        <dbReference type="Proteomes" id="UP001352263"/>
    </source>
</evidence>
<evidence type="ECO:0000259" key="3">
    <source>
        <dbReference type="PROSITE" id="PS50887"/>
    </source>
</evidence>
<keyword evidence="1" id="KW-0812">Transmembrane</keyword>
<dbReference type="PROSITE" id="PS50883">
    <property type="entry name" value="EAL"/>
    <property type="match status" value="1"/>
</dbReference>
<evidence type="ECO:0000259" key="2">
    <source>
        <dbReference type="PROSITE" id="PS50883"/>
    </source>
</evidence>
<accession>A0ABU6J8W1</accession>
<gene>
    <name evidence="5" type="ORF">RY831_11975</name>
</gene>
<dbReference type="SUPFAM" id="SSF55073">
    <property type="entry name" value="Nucleotide cyclase"/>
    <property type="match status" value="1"/>
</dbReference>
<dbReference type="CDD" id="cd01948">
    <property type="entry name" value="EAL"/>
    <property type="match status" value="1"/>
</dbReference>
<dbReference type="InterPro" id="IPR001633">
    <property type="entry name" value="EAL_dom"/>
</dbReference>
<dbReference type="PANTHER" id="PTHR44757:SF2">
    <property type="entry name" value="BIOFILM ARCHITECTURE MAINTENANCE PROTEIN MBAA"/>
    <property type="match status" value="1"/>
</dbReference>
<feature type="transmembrane region" description="Helical" evidence="1">
    <location>
        <begin position="138"/>
        <end position="161"/>
    </location>
</feature>
<dbReference type="RefSeq" id="WP_326506581.1">
    <property type="nucleotide sequence ID" value="NZ_JAWIIV010000008.1"/>
</dbReference>
<dbReference type="SMART" id="SM00052">
    <property type="entry name" value="EAL"/>
    <property type="match status" value="1"/>
</dbReference>
<dbReference type="Pfam" id="PF00990">
    <property type="entry name" value="GGDEF"/>
    <property type="match status" value="1"/>
</dbReference>
<dbReference type="Gene3D" id="3.30.70.270">
    <property type="match status" value="1"/>
</dbReference>
<dbReference type="PROSITE" id="PS50887">
    <property type="entry name" value="GGDEF"/>
    <property type="match status" value="1"/>
</dbReference>
<dbReference type="InterPro" id="IPR029787">
    <property type="entry name" value="Nucleotide_cyclase"/>
</dbReference>
<feature type="domain" description="EAL" evidence="2">
    <location>
        <begin position="430"/>
        <end position="685"/>
    </location>
</feature>
<dbReference type="InterPro" id="IPR000160">
    <property type="entry name" value="GGDEF_dom"/>
</dbReference>
<comment type="caution">
    <text evidence="5">The sequence shown here is derived from an EMBL/GenBank/DDBJ whole genome shotgun (WGS) entry which is preliminary data.</text>
</comment>
<dbReference type="EMBL" id="JAWIIV010000008">
    <property type="protein sequence ID" value="MEC4719871.1"/>
    <property type="molecule type" value="Genomic_DNA"/>
</dbReference>
<feature type="transmembrane region" description="Helical" evidence="1">
    <location>
        <begin position="42"/>
        <end position="67"/>
    </location>
</feature>
<protein>
    <submittedName>
        <fullName evidence="5">EAL domain-containing protein</fullName>
    </submittedName>
</protein>
<dbReference type="InterPro" id="IPR035919">
    <property type="entry name" value="EAL_sf"/>
</dbReference>
<keyword evidence="6" id="KW-1185">Reference proteome</keyword>
<feature type="transmembrane region" description="Helical" evidence="1">
    <location>
        <begin position="6"/>
        <end position="30"/>
    </location>
</feature>
<keyword evidence="1" id="KW-0472">Membrane</keyword>
<feature type="transmembrane region" description="Helical" evidence="1">
    <location>
        <begin position="216"/>
        <end position="238"/>
    </location>
</feature>
<dbReference type="Pfam" id="PF03707">
    <property type="entry name" value="MHYT"/>
    <property type="match status" value="3"/>
</dbReference>
<dbReference type="SMART" id="SM00267">
    <property type="entry name" value="GGDEF"/>
    <property type="match status" value="1"/>
</dbReference>
<dbReference type="InterPro" id="IPR043128">
    <property type="entry name" value="Rev_trsase/Diguanyl_cyclase"/>
</dbReference>
<feature type="transmembrane region" description="Helical" evidence="1">
    <location>
        <begin position="105"/>
        <end position="126"/>
    </location>
</feature>
<reference evidence="5 6" key="1">
    <citation type="submission" date="2023-10" db="EMBL/GenBank/DDBJ databases">
        <title>Noviherbaspirillum sp. CPCC 100848 genome assembly.</title>
        <authorList>
            <person name="Li X.Y."/>
            <person name="Fang X.M."/>
        </authorList>
    </citation>
    <scope>NUCLEOTIDE SEQUENCE [LARGE SCALE GENOMIC DNA]</scope>
    <source>
        <strain evidence="5 6">CPCC 100848</strain>
    </source>
</reference>
<dbReference type="Gene3D" id="3.20.20.450">
    <property type="entry name" value="EAL domain"/>
    <property type="match status" value="1"/>
</dbReference>
<feature type="domain" description="MHYT" evidence="4">
    <location>
        <begin position="6"/>
        <end position="201"/>
    </location>
</feature>
<dbReference type="PROSITE" id="PS50924">
    <property type="entry name" value="MHYT"/>
    <property type="match status" value="1"/>
</dbReference>
<dbReference type="Proteomes" id="UP001352263">
    <property type="component" value="Unassembled WGS sequence"/>
</dbReference>
<dbReference type="InterPro" id="IPR052155">
    <property type="entry name" value="Biofilm_reg_signaling"/>
</dbReference>
<proteinExistence type="predicted"/>
<dbReference type="SUPFAM" id="SSF141868">
    <property type="entry name" value="EAL domain-like"/>
    <property type="match status" value="1"/>
</dbReference>
<feature type="domain" description="GGDEF" evidence="3">
    <location>
        <begin position="288"/>
        <end position="421"/>
    </location>
</feature>
<evidence type="ECO:0000259" key="4">
    <source>
        <dbReference type="PROSITE" id="PS50924"/>
    </source>
</evidence>
<dbReference type="PANTHER" id="PTHR44757">
    <property type="entry name" value="DIGUANYLATE CYCLASE DGCP"/>
    <property type="match status" value="1"/>
</dbReference>
<dbReference type="Pfam" id="PF00563">
    <property type="entry name" value="EAL"/>
    <property type="match status" value="1"/>
</dbReference>